<keyword evidence="5" id="KW-0408">Iron</keyword>
<dbReference type="InterPro" id="IPR058240">
    <property type="entry name" value="rSAM_sf"/>
</dbReference>
<gene>
    <name evidence="9" type="ORF">A2W05_09725</name>
</gene>
<dbReference type="Proteomes" id="UP000178797">
    <property type="component" value="Unassembled WGS sequence"/>
</dbReference>
<name>A0A1F7RX37_9BACT</name>
<keyword evidence="3" id="KW-0949">S-adenosyl-L-methionine</keyword>
<evidence type="ECO:0000256" key="5">
    <source>
        <dbReference type="ARBA" id="ARBA00023004"/>
    </source>
</evidence>
<evidence type="ECO:0000256" key="4">
    <source>
        <dbReference type="ARBA" id="ARBA00022723"/>
    </source>
</evidence>
<comment type="caution">
    <text evidence="9">The sequence shown here is derived from an EMBL/GenBank/DDBJ whole genome shotgun (WGS) entry which is preliminary data.</text>
</comment>
<dbReference type="SUPFAM" id="SSF102114">
    <property type="entry name" value="Radical SAM enzymes"/>
    <property type="match status" value="1"/>
</dbReference>
<evidence type="ECO:0000259" key="8">
    <source>
        <dbReference type="Pfam" id="PF13186"/>
    </source>
</evidence>
<dbReference type="InterPro" id="IPR034391">
    <property type="entry name" value="AdoMet-like_SPASM_containing"/>
</dbReference>
<evidence type="ECO:0000256" key="3">
    <source>
        <dbReference type="ARBA" id="ARBA00022691"/>
    </source>
</evidence>
<dbReference type="InterPro" id="IPR007197">
    <property type="entry name" value="rSAM"/>
</dbReference>
<evidence type="ECO:0000256" key="1">
    <source>
        <dbReference type="ARBA" id="ARBA00001966"/>
    </source>
</evidence>
<dbReference type="Gene3D" id="3.20.20.70">
    <property type="entry name" value="Aldolase class I"/>
    <property type="match status" value="1"/>
</dbReference>
<dbReference type="InterPro" id="IPR023885">
    <property type="entry name" value="4Fe4S-binding_SPASM_dom"/>
</dbReference>
<evidence type="ECO:0000256" key="6">
    <source>
        <dbReference type="ARBA" id="ARBA00023014"/>
    </source>
</evidence>
<protein>
    <recommendedName>
        <fullName evidence="11">4Fe4S-binding SPASM domain-containing protein</fullName>
    </recommendedName>
</protein>
<dbReference type="SFLD" id="SFLDG01067">
    <property type="entry name" value="SPASM/twitch_domain_containing"/>
    <property type="match status" value="1"/>
</dbReference>
<dbReference type="GO" id="GO:0046872">
    <property type="term" value="F:metal ion binding"/>
    <property type="evidence" value="ECO:0007669"/>
    <property type="project" value="UniProtKB-KW"/>
</dbReference>
<evidence type="ECO:0000313" key="10">
    <source>
        <dbReference type="Proteomes" id="UP000178797"/>
    </source>
</evidence>
<dbReference type="InterPro" id="IPR050377">
    <property type="entry name" value="Radical_SAM_PqqE_MftC-like"/>
</dbReference>
<keyword evidence="6" id="KW-0411">Iron-sulfur</keyword>
<feature type="domain" description="Radical SAM core" evidence="7">
    <location>
        <begin position="85"/>
        <end position="218"/>
    </location>
</feature>
<sequence length="360" mass="41979">MELVKPSLIISNINPTFEERTLLSYKEFKSLSPVKVDSLLTLLDDKENVALFCEYVRQKLLLIPVQRYTPLFIPKPDFPSRVLLEMTSRCNLNCTMCPRQNLLRDRIDMKSDLFKKSVDELDKVGINGLWIYNIGESILHPDFPELLRYVSSKNNLGPIWHSSNGQELNEYFSEMIINSRVMFMNMSVNAAKSETYKKVSPGGDWEKMRVNFRNFVDLKRKLKKRTPFARLQIIDQEQLTNGEIDEFFGMNVNIADILATNQLEAFSKDVETNIKYAIKRERPSNKSCHRVDRQDLFIFSNGETTFCDTDYNGTFSMGNVKDKSIYEVWNSDYRKKMLELNKKGRLNEVDLCKNCLDFDL</sequence>
<feature type="domain" description="4Fe4S-binding SPASM" evidence="8">
    <location>
        <begin position="288"/>
        <end position="355"/>
    </location>
</feature>
<keyword evidence="2" id="KW-0004">4Fe-4S</keyword>
<dbReference type="GO" id="GO:0051536">
    <property type="term" value="F:iron-sulfur cluster binding"/>
    <property type="evidence" value="ECO:0007669"/>
    <property type="project" value="UniProtKB-KW"/>
</dbReference>
<dbReference type="Pfam" id="PF04055">
    <property type="entry name" value="Radical_SAM"/>
    <property type="match status" value="1"/>
</dbReference>
<accession>A0A1F7RX37</accession>
<dbReference type="InterPro" id="IPR013785">
    <property type="entry name" value="Aldolase_TIM"/>
</dbReference>
<organism evidence="9 10">
    <name type="scientific">Candidatus Schekmanbacteria bacterium RBG_16_38_10</name>
    <dbReference type="NCBI Taxonomy" id="1817879"/>
    <lineage>
        <taxon>Bacteria</taxon>
        <taxon>Candidatus Schekmaniibacteriota</taxon>
    </lineage>
</organism>
<dbReference type="EMBL" id="MGDE01000104">
    <property type="protein sequence ID" value="OGL46125.1"/>
    <property type="molecule type" value="Genomic_DNA"/>
</dbReference>
<dbReference type="SFLD" id="SFLDG01387">
    <property type="entry name" value="BtrN-like_SPASM_domain_contain"/>
    <property type="match status" value="1"/>
</dbReference>
<dbReference type="GO" id="GO:0003824">
    <property type="term" value="F:catalytic activity"/>
    <property type="evidence" value="ECO:0007669"/>
    <property type="project" value="InterPro"/>
</dbReference>
<evidence type="ECO:0008006" key="11">
    <source>
        <dbReference type="Google" id="ProtNLM"/>
    </source>
</evidence>
<keyword evidence="4" id="KW-0479">Metal-binding</keyword>
<dbReference type="SFLD" id="SFLDS00029">
    <property type="entry name" value="Radical_SAM"/>
    <property type="match status" value="1"/>
</dbReference>
<dbReference type="PANTHER" id="PTHR11228:SF7">
    <property type="entry name" value="PQQA PEPTIDE CYCLASE"/>
    <property type="match status" value="1"/>
</dbReference>
<dbReference type="PANTHER" id="PTHR11228">
    <property type="entry name" value="RADICAL SAM DOMAIN PROTEIN"/>
    <property type="match status" value="1"/>
</dbReference>
<comment type="cofactor">
    <cofactor evidence="1">
        <name>[4Fe-4S] cluster</name>
        <dbReference type="ChEBI" id="CHEBI:49883"/>
    </cofactor>
</comment>
<evidence type="ECO:0000313" key="9">
    <source>
        <dbReference type="EMBL" id="OGL46125.1"/>
    </source>
</evidence>
<proteinExistence type="predicted"/>
<dbReference type="CDD" id="cd21109">
    <property type="entry name" value="SPASM"/>
    <property type="match status" value="1"/>
</dbReference>
<evidence type="ECO:0000256" key="2">
    <source>
        <dbReference type="ARBA" id="ARBA00022485"/>
    </source>
</evidence>
<dbReference type="Pfam" id="PF13186">
    <property type="entry name" value="SPASM"/>
    <property type="match status" value="1"/>
</dbReference>
<dbReference type="CDD" id="cd01335">
    <property type="entry name" value="Radical_SAM"/>
    <property type="match status" value="1"/>
</dbReference>
<dbReference type="AlphaFoldDB" id="A0A1F7RX37"/>
<reference evidence="9 10" key="1">
    <citation type="journal article" date="2016" name="Nat. Commun.">
        <title>Thousands of microbial genomes shed light on interconnected biogeochemical processes in an aquifer system.</title>
        <authorList>
            <person name="Anantharaman K."/>
            <person name="Brown C.T."/>
            <person name="Hug L.A."/>
            <person name="Sharon I."/>
            <person name="Castelle C.J."/>
            <person name="Probst A.J."/>
            <person name="Thomas B.C."/>
            <person name="Singh A."/>
            <person name="Wilkins M.J."/>
            <person name="Karaoz U."/>
            <person name="Brodie E.L."/>
            <person name="Williams K.H."/>
            <person name="Hubbard S.S."/>
            <person name="Banfield J.F."/>
        </authorList>
    </citation>
    <scope>NUCLEOTIDE SEQUENCE [LARGE SCALE GENOMIC DNA]</scope>
</reference>
<evidence type="ECO:0000259" key="7">
    <source>
        <dbReference type="Pfam" id="PF04055"/>
    </source>
</evidence>